<name>A0A3N2PZ99_SODAK</name>
<dbReference type="AlphaFoldDB" id="A0A3N2PZ99"/>
<evidence type="ECO:0000256" key="1">
    <source>
        <dbReference type="SAM" id="MobiDB-lite"/>
    </source>
</evidence>
<dbReference type="Proteomes" id="UP000272025">
    <property type="component" value="Unassembled WGS sequence"/>
</dbReference>
<feature type="region of interest" description="Disordered" evidence="1">
    <location>
        <begin position="280"/>
        <end position="308"/>
    </location>
</feature>
<protein>
    <submittedName>
        <fullName evidence="2">Uncharacterized protein</fullName>
    </submittedName>
</protein>
<evidence type="ECO:0000313" key="3">
    <source>
        <dbReference type="Proteomes" id="UP000272025"/>
    </source>
</evidence>
<dbReference type="STRING" id="1314773.A0A3N2PZ99"/>
<gene>
    <name evidence="2" type="ORF">SODALDRAFT_358166</name>
</gene>
<feature type="compositionally biased region" description="Basic residues" evidence="1">
    <location>
        <begin position="482"/>
        <end position="491"/>
    </location>
</feature>
<evidence type="ECO:0000313" key="2">
    <source>
        <dbReference type="EMBL" id="ROT39748.1"/>
    </source>
</evidence>
<dbReference type="EMBL" id="ML119053">
    <property type="protein sequence ID" value="ROT39748.1"/>
    <property type="molecule type" value="Genomic_DNA"/>
</dbReference>
<reference evidence="2 3" key="1">
    <citation type="journal article" date="2018" name="Mol. Ecol.">
        <title>The obligate alkalophilic soda-lake fungus Sodiomyces alkalinus has shifted to a protein diet.</title>
        <authorList>
            <person name="Grum-Grzhimaylo A.A."/>
            <person name="Falkoski D.L."/>
            <person name="van den Heuvel J."/>
            <person name="Valero-Jimenez C.A."/>
            <person name="Min B."/>
            <person name="Choi I.G."/>
            <person name="Lipzen A."/>
            <person name="Daum C.G."/>
            <person name="Aanen D.K."/>
            <person name="Tsang A."/>
            <person name="Henrissat B."/>
            <person name="Bilanenko E.N."/>
            <person name="de Vries R.P."/>
            <person name="van Kan J.A.L."/>
            <person name="Grigoriev I.V."/>
            <person name="Debets A.J.M."/>
        </authorList>
    </citation>
    <scope>NUCLEOTIDE SEQUENCE [LARGE SCALE GENOMIC DNA]</scope>
    <source>
        <strain evidence="2 3">F11</strain>
    </source>
</reference>
<organism evidence="2 3">
    <name type="scientific">Sodiomyces alkalinus (strain CBS 110278 / VKM F-3762 / F11)</name>
    <name type="common">Alkaliphilic filamentous fungus</name>
    <dbReference type="NCBI Taxonomy" id="1314773"/>
    <lineage>
        <taxon>Eukaryota</taxon>
        <taxon>Fungi</taxon>
        <taxon>Dikarya</taxon>
        <taxon>Ascomycota</taxon>
        <taxon>Pezizomycotina</taxon>
        <taxon>Sordariomycetes</taxon>
        <taxon>Hypocreomycetidae</taxon>
        <taxon>Glomerellales</taxon>
        <taxon>Plectosphaerellaceae</taxon>
        <taxon>Sodiomyces</taxon>
    </lineage>
</organism>
<feature type="region of interest" description="Disordered" evidence="1">
    <location>
        <begin position="646"/>
        <end position="679"/>
    </location>
</feature>
<proteinExistence type="predicted"/>
<feature type="region of interest" description="Disordered" evidence="1">
    <location>
        <begin position="540"/>
        <end position="569"/>
    </location>
</feature>
<dbReference type="OrthoDB" id="419770at2759"/>
<feature type="region of interest" description="Disordered" evidence="1">
    <location>
        <begin position="458"/>
        <end position="492"/>
    </location>
</feature>
<dbReference type="RefSeq" id="XP_028467554.1">
    <property type="nucleotide sequence ID" value="XM_028614076.1"/>
</dbReference>
<dbReference type="GeneID" id="39582554"/>
<accession>A0A3N2PZ99</accession>
<sequence length="992" mass="108885">MSMVMTPGKLQPFNSSASANRSDTLCLTIDLLSLFTLVRPRTHFPFHSPIPGISSQSTGIESIKNRHVQVKEPKRSPETHGTATSLVRVRWGDLAPVLGSSFYKHWTDQRQRAMTRPFPSYRFGVAFLEPPTKPKGGLGAEVILVDASDKGECFSLTYGTNLMASVQIPYWSIAVCRLEFPLIARKSRKSNFAKSQCAVDHSSAALSHLLNLRATITIIPARLLGTRNFGSLLTFSHLKPPGRNIPQDGHRMPDGAHIQDTMSFSQFGAATLPKGFRCHDANSTDPKTPEPFLEDNITPQPPPAPRRPRFKLKRRVASSQLNAPTQQFLASVAAADVPIPSIEELQVLPNESMAAAASPIIHNLDDANSFLSPAIRPEEILSLPKTPVPETLVPDSVPNLAPKGYPDWTLESLSTSDDDSSECESSRPSTARSTQTCASIFSSYSVLSDDLKCPDTDLTPFPALPSTSTEPPKENIDSSKAQPRRKRRKAVWTRPMSEHLWSTYLLYLQDPRVTPVVTGRSCIPPQGVCLRVAREAKRSWRGPKPQVAKRGTVDDHKSGGSTPKAADQSGTFLQWPHTCAATRAHLRELCKLRAPGGKQYITRSPAPFGRAASRFRKRRSTPAPAAPPGLPGADFSARDMAVSLTMSTSDSMQPYGPLAQITSSTPEPIEAPSHPVQNRRLPALDMSSAGRQRLASPFMAQSYGPSSTGASDAAWEVTPHRQHQTHGHDRSLQSPPRLLRSRSNTQKRRSRQSSVEPRRTKRPSLGSDLWTQPMNITPATKRVEQADQSSSWHNRTFNSAHNTQGDELLLPRTNLAELFATPLSRTESRSAAGPLAASFALPKEAPPRLGSPFSSSKCSLSFPNRSTRAETLCHVDTAATSRSFATIQRPGEGVPATPTRSLTGRLAYIDERLRELKDRHITRLRSRRLLFSHFESLLSVLGNATTEKIGHEFYEGVGNGGNNNQEHLGHLCKHSSATKEDVHRIVLKDVPK</sequence>
<feature type="region of interest" description="Disordered" evidence="1">
    <location>
        <begin position="600"/>
        <end position="634"/>
    </location>
</feature>
<keyword evidence="3" id="KW-1185">Reference proteome</keyword>
<feature type="region of interest" description="Disordered" evidence="1">
    <location>
        <begin position="718"/>
        <end position="775"/>
    </location>
</feature>
<feature type="region of interest" description="Disordered" evidence="1">
    <location>
        <begin position="386"/>
        <end position="429"/>
    </location>
</feature>